<dbReference type="OrthoDB" id="2139939at2759"/>
<sequence length="263" mass="31728">MSSANLPRHPHRRSRSPKRHQHHNRSPSPRRKSSQVPDISKHDFDKLHKLFAVYLDRYKKMNIDELGHDEAYSHFKRFVRKWNQGLVEKRYYEMYPSEMPPKANLIRRNSYTVGPSMPTQQDNQLQKERQQELHLYEEQEAQLARKRDRRIQKDRLEELAPKAEPGTRERQLEKKRELNQKLKSFREKSPDGVELKESDIYGDDDFKAKLAISKNAAAQREEMKEDRLREREMEKSVRKKELLTKEEETMKMFKEIAKQRYGR</sequence>
<feature type="compositionally biased region" description="Basic residues" evidence="1">
    <location>
        <begin position="8"/>
        <end position="33"/>
    </location>
</feature>
<keyword evidence="3" id="KW-1185">Reference proteome</keyword>
<feature type="compositionally biased region" description="Basic and acidic residues" evidence="1">
    <location>
        <begin position="219"/>
        <end position="240"/>
    </location>
</feature>
<dbReference type="PANTHER" id="PTHR34117:SF1">
    <property type="entry name" value="STYLE CELL-CYCLE INHIBITOR 1"/>
    <property type="match status" value="1"/>
</dbReference>
<evidence type="ECO:0000256" key="1">
    <source>
        <dbReference type="SAM" id="MobiDB-lite"/>
    </source>
</evidence>
<organism evidence="2 3">
    <name type="scientific">Neolecta irregularis (strain DAH-3)</name>
    <dbReference type="NCBI Taxonomy" id="1198029"/>
    <lineage>
        <taxon>Eukaryota</taxon>
        <taxon>Fungi</taxon>
        <taxon>Dikarya</taxon>
        <taxon>Ascomycota</taxon>
        <taxon>Taphrinomycotina</taxon>
        <taxon>Neolectales</taxon>
        <taxon>Neolectaceae</taxon>
        <taxon>Neolecta</taxon>
    </lineage>
</organism>
<protein>
    <submittedName>
        <fullName evidence="2">Uncharacterized protein</fullName>
    </submittedName>
</protein>
<feature type="region of interest" description="Disordered" evidence="1">
    <location>
        <begin position="1"/>
        <end position="41"/>
    </location>
</feature>
<reference evidence="2 3" key="1">
    <citation type="submission" date="2016-04" db="EMBL/GenBank/DDBJ databases">
        <title>Evolutionary innovation and constraint leading to complex multicellularity in the Ascomycota.</title>
        <authorList>
            <person name="Cisse O."/>
            <person name="Nguyen A."/>
            <person name="Hewitt D.A."/>
            <person name="Jedd G."/>
            <person name="Stajich J.E."/>
        </authorList>
    </citation>
    <scope>NUCLEOTIDE SEQUENCE [LARGE SCALE GENOMIC DNA]</scope>
    <source>
        <strain evidence="2 3">DAH-3</strain>
    </source>
</reference>
<dbReference type="AlphaFoldDB" id="A0A1U7LP00"/>
<dbReference type="STRING" id="1198029.A0A1U7LP00"/>
<dbReference type="OMA" id="MFAMYLD"/>
<comment type="caution">
    <text evidence="2">The sequence shown here is derived from an EMBL/GenBank/DDBJ whole genome shotgun (WGS) entry which is preliminary data.</text>
</comment>
<evidence type="ECO:0000313" key="3">
    <source>
        <dbReference type="Proteomes" id="UP000186594"/>
    </source>
</evidence>
<accession>A0A1U7LP00</accession>
<evidence type="ECO:0000313" key="2">
    <source>
        <dbReference type="EMBL" id="OLL24272.1"/>
    </source>
</evidence>
<proteinExistence type="predicted"/>
<dbReference type="Proteomes" id="UP000186594">
    <property type="component" value="Unassembled WGS sequence"/>
</dbReference>
<feature type="region of interest" description="Disordered" evidence="1">
    <location>
        <begin position="218"/>
        <end position="240"/>
    </location>
</feature>
<name>A0A1U7LP00_NEOID</name>
<dbReference type="InterPro" id="IPR044688">
    <property type="entry name" value="SCI-1-like"/>
</dbReference>
<dbReference type="PANTHER" id="PTHR34117">
    <property type="entry name" value="STYLE CELL-CYCLE INHIBITOR 1"/>
    <property type="match status" value="1"/>
</dbReference>
<feature type="region of interest" description="Disordered" evidence="1">
    <location>
        <begin position="154"/>
        <end position="175"/>
    </location>
</feature>
<dbReference type="EMBL" id="LXFE01000900">
    <property type="protein sequence ID" value="OLL24272.1"/>
    <property type="molecule type" value="Genomic_DNA"/>
</dbReference>
<gene>
    <name evidence="2" type="ORF">NEOLI_003405</name>
</gene>